<dbReference type="EMBL" id="CAJNOR010001334">
    <property type="protein sequence ID" value="CAF1123936.1"/>
    <property type="molecule type" value="Genomic_DNA"/>
</dbReference>
<evidence type="ECO:0000313" key="2">
    <source>
        <dbReference type="EMBL" id="CAF1308984.1"/>
    </source>
</evidence>
<protein>
    <submittedName>
        <fullName evidence="2">Uncharacterized protein</fullName>
    </submittedName>
</protein>
<evidence type="ECO:0000313" key="1">
    <source>
        <dbReference type="EMBL" id="CAF1123936.1"/>
    </source>
</evidence>
<dbReference type="AlphaFoldDB" id="A0A815EAK1"/>
<evidence type="ECO:0000313" key="3">
    <source>
        <dbReference type="Proteomes" id="UP000663828"/>
    </source>
</evidence>
<sequence length="195" mass="21135">MVCVKDIDNGSVSISTSSICTNFSPALDVSSGEKSNMQTFHQLDSTVLLSEVVPAASSNINSYDECGVVCNAVPDATLTSRPCIAIGLEGCGPESEPITRLSFWTVNVLMPGASMNAMDTTTVATTTVPIASGSISTIRTPSTLYQWLFTAQSVAIYLIYQKFIHYWHINIEVFSSIRFSLILPFSLLIDLSEFE</sequence>
<evidence type="ECO:0000313" key="4">
    <source>
        <dbReference type="Proteomes" id="UP000663852"/>
    </source>
</evidence>
<dbReference type="Proteomes" id="UP000663828">
    <property type="component" value="Unassembled WGS sequence"/>
</dbReference>
<dbReference type="EMBL" id="CAJNOJ010000223">
    <property type="protein sequence ID" value="CAF1308984.1"/>
    <property type="molecule type" value="Genomic_DNA"/>
</dbReference>
<dbReference type="Proteomes" id="UP000663852">
    <property type="component" value="Unassembled WGS sequence"/>
</dbReference>
<reference evidence="2" key="1">
    <citation type="submission" date="2021-02" db="EMBL/GenBank/DDBJ databases">
        <authorList>
            <person name="Nowell W R."/>
        </authorList>
    </citation>
    <scope>NUCLEOTIDE SEQUENCE</scope>
</reference>
<accession>A0A815EAK1</accession>
<organism evidence="2 4">
    <name type="scientific">Adineta ricciae</name>
    <name type="common">Rotifer</name>
    <dbReference type="NCBI Taxonomy" id="249248"/>
    <lineage>
        <taxon>Eukaryota</taxon>
        <taxon>Metazoa</taxon>
        <taxon>Spiralia</taxon>
        <taxon>Gnathifera</taxon>
        <taxon>Rotifera</taxon>
        <taxon>Eurotatoria</taxon>
        <taxon>Bdelloidea</taxon>
        <taxon>Adinetida</taxon>
        <taxon>Adinetidae</taxon>
        <taxon>Adineta</taxon>
    </lineage>
</organism>
<name>A0A815EAK1_ADIRI</name>
<comment type="caution">
    <text evidence="2">The sequence shown here is derived from an EMBL/GenBank/DDBJ whole genome shotgun (WGS) entry which is preliminary data.</text>
</comment>
<keyword evidence="3" id="KW-1185">Reference proteome</keyword>
<proteinExistence type="predicted"/>
<gene>
    <name evidence="2" type="ORF">EDS130_LOCUS31031</name>
    <name evidence="1" type="ORF">XAT740_LOCUS19535</name>
</gene>